<dbReference type="AlphaFoldDB" id="A0A899G312"/>
<dbReference type="InterPro" id="IPR001179">
    <property type="entry name" value="PPIase_FKBP_dom"/>
</dbReference>
<keyword evidence="3 5" id="KW-0697">Rotamase</keyword>
<evidence type="ECO:0000256" key="4">
    <source>
        <dbReference type="ARBA" id="ARBA00023235"/>
    </source>
</evidence>
<protein>
    <recommendedName>
        <fullName evidence="5">FK506-binding protein</fullName>
        <ecNumber evidence="5">5.2.1.8</ecNumber>
    </recommendedName>
</protein>
<feature type="domain" description="PPIase FKBP-type" evidence="8">
    <location>
        <begin position="310"/>
        <end position="393"/>
    </location>
</feature>
<dbReference type="SUPFAM" id="SSF69203">
    <property type="entry name" value="Nucleoplasmin-like core domain"/>
    <property type="match status" value="1"/>
</dbReference>
<dbReference type="SUPFAM" id="SSF54534">
    <property type="entry name" value="FKBP-like"/>
    <property type="match status" value="1"/>
</dbReference>
<keyword evidence="10" id="KW-1185">Reference proteome</keyword>
<dbReference type="PANTHER" id="PTHR43811">
    <property type="entry name" value="FKBP-TYPE PEPTIDYL-PROLYL CIS-TRANS ISOMERASE FKPA"/>
    <property type="match status" value="1"/>
</dbReference>
<feature type="region of interest" description="Disordered" evidence="7">
    <location>
        <begin position="227"/>
        <end position="285"/>
    </location>
</feature>
<feature type="region of interest" description="Disordered" evidence="7">
    <location>
        <begin position="144"/>
        <end position="213"/>
    </location>
</feature>
<dbReference type="Gene3D" id="3.10.50.40">
    <property type="match status" value="1"/>
</dbReference>
<dbReference type="GO" id="GO:0005730">
    <property type="term" value="C:nucleolus"/>
    <property type="evidence" value="ECO:0007669"/>
    <property type="project" value="TreeGrafter"/>
</dbReference>
<accession>A0A899G312</accession>
<dbReference type="Proteomes" id="UP000663699">
    <property type="component" value="Chromosome 12"/>
</dbReference>
<comment type="similarity">
    <text evidence="2">Belongs to the FKBP-type PPIase family. FKBP3/4 subfamily.</text>
</comment>
<evidence type="ECO:0000313" key="10">
    <source>
        <dbReference type="Proteomes" id="UP000663699"/>
    </source>
</evidence>
<evidence type="ECO:0000313" key="9">
    <source>
        <dbReference type="EMBL" id="QSL66532.1"/>
    </source>
</evidence>
<dbReference type="InterPro" id="IPR023566">
    <property type="entry name" value="PPIase_Fpr3/Fpr4-like"/>
</dbReference>
<dbReference type="EC" id="5.2.1.8" evidence="5"/>
<dbReference type="InterPro" id="IPR036824">
    <property type="entry name" value="Nucleoplasmin_core_dom_sf"/>
</dbReference>
<name>A0A899G312_9ASCO</name>
<dbReference type="PROSITE" id="PS50059">
    <property type="entry name" value="FKBP_PPIASE"/>
    <property type="match status" value="1"/>
</dbReference>
<dbReference type="InterPro" id="IPR041232">
    <property type="entry name" value="NPL"/>
</dbReference>
<organism evidence="9 10">
    <name type="scientific">Pneumocystis wakefieldiae</name>
    <dbReference type="NCBI Taxonomy" id="38082"/>
    <lineage>
        <taxon>Eukaryota</taxon>
        <taxon>Fungi</taxon>
        <taxon>Dikarya</taxon>
        <taxon>Ascomycota</taxon>
        <taxon>Taphrinomycotina</taxon>
        <taxon>Pneumocystomycetes</taxon>
        <taxon>Pneumocystaceae</taxon>
        <taxon>Pneumocystis</taxon>
    </lineage>
</organism>
<sequence length="393" mass="43124">MVQAVALWGCKVEPGKRVPSHDDEDTAGAFRLTMAAIDSSDKSSKSSTIKVIRRPRFHGDDDNIGDSDDISESDLKDLEVEFVLCTLKHGDQYQQSLDLTFSADEEVFFTTSGDCPVYLTGNHVILSDFDDDYDISSDEDELFDKYPDDLDANDSGSDELGDDSPKIEELSSSESKASDSEKKKNLSDNDLDDLDNLDNVIRNNSNKQNISKKRVLDSGDVDISKLSKKQRKKLRLNSDKSSFPEEKSESNVFSKNNNSESRNFQSSKPSVSFARDLDQSSTKSSKSKTLEGGVLIEDKVVGKGPQVKDGCRVGVRYIGKLLNGKQFDSNTKGKPFSFIVGSGEVIKGWDIGIKGMSLGGQRRITVPCSMAYGKKALSGIPAGSDLVFEVKLE</sequence>
<dbReference type="PIRSF" id="PIRSF001473">
    <property type="entry name" value="FK506-bp_FPR3"/>
    <property type="match status" value="1"/>
</dbReference>
<proteinExistence type="inferred from homology"/>
<evidence type="ECO:0000256" key="7">
    <source>
        <dbReference type="SAM" id="MobiDB-lite"/>
    </source>
</evidence>
<evidence type="ECO:0000256" key="3">
    <source>
        <dbReference type="ARBA" id="ARBA00023110"/>
    </source>
</evidence>
<dbReference type="InterPro" id="IPR046357">
    <property type="entry name" value="PPIase_dom_sf"/>
</dbReference>
<dbReference type="Pfam" id="PF17800">
    <property type="entry name" value="NPL"/>
    <property type="match status" value="1"/>
</dbReference>
<feature type="compositionally biased region" description="Basic and acidic residues" evidence="7">
    <location>
        <begin position="236"/>
        <end position="249"/>
    </location>
</feature>
<keyword evidence="4 5" id="KW-0413">Isomerase</keyword>
<evidence type="ECO:0000259" key="8">
    <source>
        <dbReference type="PROSITE" id="PS50059"/>
    </source>
</evidence>
<dbReference type="GO" id="GO:0003755">
    <property type="term" value="F:peptidyl-prolyl cis-trans isomerase activity"/>
    <property type="evidence" value="ECO:0007669"/>
    <property type="project" value="UniProtKB-KW"/>
</dbReference>
<dbReference type="GO" id="GO:0000785">
    <property type="term" value="C:chromatin"/>
    <property type="evidence" value="ECO:0007669"/>
    <property type="project" value="TreeGrafter"/>
</dbReference>
<evidence type="ECO:0000256" key="5">
    <source>
        <dbReference type="PIRNR" id="PIRNR001473"/>
    </source>
</evidence>
<evidence type="ECO:0000256" key="2">
    <source>
        <dbReference type="ARBA" id="ARBA00007838"/>
    </source>
</evidence>
<comment type="catalytic activity">
    <reaction evidence="1 5 6">
        <text>[protein]-peptidylproline (omega=180) = [protein]-peptidylproline (omega=0)</text>
        <dbReference type="Rhea" id="RHEA:16237"/>
        <dbReference type="Rhea" id="RHEA-COMP:10747"/>
        <dbReference type="Rhea" id="RHEA-COMP:10748"/>
        <dbReference type="ChEBI" id="CHEBI:83833"/>
        <dbReference type="ChEBI" id="CHEBI:83834"/>
        <dbReference type="EC" id="5.2.1.8"/>
    </reaction>
</comment>
<dbReference type="Pfam" id="PF00254">
    <property type="entry name" value="FKBP_C"/>
    <property type="match status" value="1"/>
</dbReference>
<reference evidence="9" key="1">
    <citation type="submission" date="2020-06" db="EMBL/GenBank/DDBJ databases">
        <title>Genomes of multiple members of Pneumocystis genus reveal paths to human pathogen Pneumocystis jirovecii.</title>
        <authorList>
            <person name="Cisse O.H."/>
            <person name="Ma L."/>
            <person name="Dekker J."/>
            <person name="Khil P."/>
            <person name="Jo J."/>
            <person name="Brenchley J."/>
            <person name="Blair R."/>
            <person name="Pahar B."/>
            <person name="Chabe M."/>
            <person name="Van Rompay K.A."/>
            <person name="Keesler R."/>
            <person name="Sukura A."/>
            <person name="Hirsch V."/>
            <person name="Kutty G."/>
            <person name="Liu Y."/>
            <person name="Peng L."/>
            <person name="Chen J."/>
            <person name="Song J."/>
            <person name="Weissenbacher-Lang C."/>
            <person name="Xu J."/>
            <person name="Upham N.S."/>
            <person name="Stajich J.E."/>
            <person name="Cuomo C.A."/>
            <person name="Cushion M.T."/>
            <person name="Kovacs J.A."/>
        </authorList>
    </citation>
    <scope>NUCLEOTIDE SEQUENCE</scope>
    <source>
        <strain evidence="9">2A</strain>
    </source>
</reference>
<dbReference type="OrthoDB" id="77911at2759"/>
<feature type="compositionally biased region" description="Basic and acidic residues" evidence="7">
    <location>
        <begin position="176"/>
        <end position="187"/>
    </location>
</feature>
<dbReference type="PANTHER" id="PTHR43811:SF19">
    <property type="entry name" value="39 KDA FK506-BINDING NUCLEAR PROTEIN"/>
    <property type="match status" value="1"/>
</dbReference>
<evidence type="ECO:0000256" key="6">
    <source>
        <dbReference type="PROSITE-ProRule" id="PRU00277"/>
    </source>
</evidence>
<dbReference type="EMBL" id="CP054543">
    <property type="protein sequence ID" value="QSL66532.1"/>
    <property type="molecule type" value="Genomic_DNA"/>
</dbReference>
<gene>
    <name evidence="9" type="ORF">MERGE_000912</name>
</gene>
<evidence type="ECO:0000256" key="1">
    <source>
        <dbReference type="ARBA" id="ARBA00000971"/>
    </source>
</evidence>
<feature type="compositionally biased region" description="Acidic residues" evidence="7">
    <location>
        <begin position="149"/>
        <end position="162"/>
    </location>
</feature>
<feature type="compositionally biased region" description="Polar residues" evidence="7">
    <location>
        <begin position="250"/>
        <end position="270"/>
    </location>
</feature>
<dbReference type="Gene3D" id="2.60.120.340">
    <property type="entry name" value="Nucleoplasmin core domain"/>
    <property type="match status" value="1"/>
</dbReference>